<organism evidence="7 8">
    <name type="scientific">Caenorhabditis angaria</name>
    <dbReference type="NCBI Taxonomy" id="860376"/>
    <lineage>
        <taxon>Eukaryota</taxon>
        <taxon>Metazoa</taxon>
        <taxon>Ecdysozoa</taxon>
        <taxon>Nematoda</taxon>
        <taxon>Chromadorea</taxon>
        <taxon>Rhabditida</taxon>
        <taxon>Rhabditina</taxon>
        <taxon>Rhabditomorpha</taxon>
        <taxon>Rhabditoidea</taxon>
        <taxon>Rhabditidae</taxon>
        <taxon>Peloderinae</taxon>
        <taxon>Caenorhabditis</taxon>
    </lineage>
</organism>
<dbReference type="InterPro" id="IPR019427">
    <property type="entry name" value="7TM_GPCR_serpentine_rcpt_Srw"/>
</dbReference>
<dbReference type="CDD" id="cd14978">
    <property type="entry name" value="7tmA_FMRFamide_R-like"/>
    <property type="match status" value="1"/>
</dbReference>
<evidence type="ECO:0000256" key="4">
    <source>
        <dbReference type="ARBA" id="ARBA00023136"/>
    </source>
</evidence>
<dbReference type="AlphaFoldDB" id="A0A9P1IYK9"/>
<dbReference type="PANTHER" id="PTHR22751:SF284">
    <property type="entry name" value="G-PROTEIN COUPLED RECEPTORS FAMILY 1 PROFILE DOMAIN-CONTAINING PROTEIN"/>
    <property type="match status" value="1"/>
</dbReference>
<evidence type="ECO:0000256" key="2">
    <source>
        <dbReference type="ARBA" id="ARBA00022692"/>
    </source>
</evidence>
<keyword evidence="8" id="KW-1185">Reference proteome</keyword>
<gene>
    <name evidence="7" type="ORF">CAMP_LOCUS16076</name>
</gene>
<evidence type="ECO:0000256" key="3">
    <source>
        <dbReference type="ARBA" id="ARBA00022989"/>
    </source>
</evidence>
<feature type="transmembrane region" description="Helical" evidence="5">
    <location>
        <begin position="284"/>
        <end position="305"/>
    </location>
</feature>
<evidence type="ECO:0000256" key="5">
    <source>
        <dbReference type="SAM" id="Phobius"/>
    </source>
</evidence>
<feature type="transmembrane region" description="Helical" evidence="5">
    <location>
        <begin position="168"/>
        <end position="189"/>
    </location>
</feature>
<dbReference type="GO" id="GO:0016020">
    <property type="term" value="C:membrane"/>
    <property type="evidence" value="ECO:0007669"/>
    <property type="project" value="UniProtKB-SubCell"/>
</dbReference>
<dbReference type="GO" id="GO:0008528">
    <property type="term" value="F:G protein-coupled peptide receptor activity"/>
    <property type="evidence" value="ECO:0007669"/>
    <property type="project" value="InterPro"/>
</dbReference>
<dbReference type="Proteomes" id="UP001152747">
    <property type="component" value="Unassembled WGS sequence"/>
</dbReference>
<dbReference type="SUPFAM" id="SSF81321">
    <property type="entry name" value="Family A G protein-coupled receptor-like"/>
    <property type="match status" value="1"/>
</dbReference>
<dbReference type="Gene3D" id="1.20.1070.10">
    <property type="entry name" value="Rhodopsin 7-helix transmembrane proteins"/>
    <property type="match status" value="1"/>
</dbReference>
<evidence type="ECO:0000256" key="1">
    <source>
        <dbReference type="ARBA" id="ARBA00004370"/>
    </source>
</evidence>
<feature type="transmembrane region" description="Helical" evidence="5">
    <location>
        <begin position="136"/>
        <end position="156"/>
    </location>
</feature>
<accession>A0A9P1IYK9</accession>
<feature type="transmembrane region" description="Helical" evidence="5">
    <location>
        <begin position="77"/>
        <end position="94"/>
    </location>
</feature>
<keyword evidence="3 5" id="KW-1133">Transmembrane helix</keyword>
<feature type="domain" description="G-protein coupled receptors family 1 profile" evidence="6">
    <location>
        <begin position="57"/>
        <end position="341"/>
    </location>
</feature>
<dbReference type="EMBL" id="CANHGI010000005">
    <property type="protein sequence ID" value="CAI5453439.1"/>
    <property type="molecule type" value="Genomic_DNA"/>
</dbReference>
<sequence length="387" mass="44180">MSSAEQQVYDESAESYFPNYSNSTRKTLFEFIETLANFDQFYYSKIELVMCILAIFINLFHGLVLAQKSMRTTSTNVVLLGLSVIDVLSMTMEIKDDYDLLFRYDELYGSCAEPSSYFKIITSQIHMLGIDFFRRFSTYLSLSLVTIRAYAISNLLNPRYNFLTNPKTGWIAIVVNAFVCGLLCIPLVLSYDTKSTPWVPPIGCEDKYPKGFNKLEYFYVSTPWMILDMFSVQTMLYAVLAKHVPVVLFIVMTLMLIRAIRKSKQDQEKSGRSRQDSADKTSKLVLFTTISVIVAELPIGLLYVLQSFSEGVYGLIVISEQLIKFWLLIYVLNTTSHFVICYKLSSQYRKACRKLLCLEPVKKVSISSRIPKPSVISVKSVAVTVDR</sequence>
<dbReference type="Pfam" id="PF10324">
    <property type="entry name" value="7TM_GPCR_Srw"/>
    <property type="match status" value="1"/>
</dbReference>
<keyword evidence="2 5" id="KW-0812">Transmembrane</keyword>
<comment type="caution">
    <text evidence="7">The sequence shown here is derived from an EMBL/GenBank/DDBJ whole genome shotgun (WGS) entry which is preliminary data.</text>
</comment>
<dbReference type="PROSITE" id="PS50262">
    <property type="entry name" value="G_PROTEIN_RECEP_F1_2"/>
    <property type="match status" value="1"/>
</dbReference>
<keyword evidence="4 5" id="KW-0472">Membrane</keyword>
<dbReference type="PANTHER" id="PTHR22751">
    <property type="entry name" value="G-PROTEIN COUPLED RECEPTOR-RELATED"/>
    <property type="match status" value="1"/>
</dbReference>
<evidence type="ECO:0000313" key="8">
    <source>
        <dbReference type="Proteomes" id="UP001152747"/>
    </source>
</evidence>
<comment type="subcellular location">
    <subcellularLocation>
        <location evidence="1">Membrane</location>
    </subcellularLocation>
</comment>
<dbReference type="OrthoDB" id="5818531at2759"/>
<reference evidence="7" key="1">
    <citation type="submission" date="2022-11" db="EMBL/GenBank/DDBJ databases">
        <authorList>
            <person name="Kikuchi T."/>
        </authorList>
    </citation>
    <scope>NUCLEOTIDE SEQUENCE</scope>
    <source>
        <strain evidence="7">PS1010</strain>
    </source>
</reference>
<feature type="transmembrane region" description="Helical" evidence="5">
    <location>
        <begin position="235"/>
        <end position="257"/>
    </location>
</feature>
<dbReference type="InterPro" id="IPR017452">
    <property type="entry name" value="GPCR_Rhodpsn_7TM"/>
</dbReference>
<protein>
    <recommendedName>
        <fullName evidence="6">G-protein coupled receptors family 1 profile domain-containing protein</fullName>
    </recommendedName>
</protein>
<evidence type="ECO:0000259" key="6">
    <source>
        <dbReference type="PROSITE" id="PS50262"/>
    </source>
</evidence>
<name>A0A9P1IYK9_9PELO</name>
<proteinExistence type="predicted"/>
<feature type="transmembrane region" description="Helical" evidence="5">
    <location>
        <begin position="46"/>
        <end position="65"/>
    </location>
</feature>
<evidence type="ECO:0000313" key="7">
    <source>
        <dbReference type="EMBL" id="CAI5453439.1"/>
    </source>
</evidence>